<accession>A0A1G5B8P1</accession>
<dbReference type="Gene3D" id="1.10.150.650">
    <property type="match status" value="1"/>
</dbReference>
<keyword evidence="3" id="KW-1185">Reference proteome</keyword>
<dbReference type="Pfam" id="PF02811">
    <property type="entry name" value="PHP"/>
    <property type="match status" value="1"/>
</dbReference>
<dbReference type="InterPro" id="IPR004013">
    <property type="entry name" value="PHP_dom"/>
</dbReference>
<dbReference type="InterPro" id="IPR003141">
    <property type="entry name" value="Pol/His_phosphatase_N"/>
</dbReference>
<gene>
    <name evidence="2" type="ORF">SAMN02910451_00591</name>
</gene>
<dbReference type="CDD" id="cd07438">
    <property type="entry name" value="PHP_HisPPase_AMP"/>
    <property type="match status" value="1"/>
</dbReference>
<dbReference type="GO" id="GO:0004534">
    <property type="term" value="F:5'-3' RNA exonuclease activity"/>
    <property type="evidence" value="ECO:0007669"/>
    <property type="project" value="TreeGrafter"/>
</dbReference>
<dbReference type="InterPro" id="IPR052018">
    <property type="entry name" value="PHP_domain"/>
</dbReference>
<dbReference type="SMART" id="SM00481">
    <property type="entry name" value="POLIIIAc"/>
    <property type="match status" value="1"/>
</dbReference>
<dbReference type="PANTHER" id="PTHR42924:SF3">
    <property type="entry name" value="POLYMERASE_HISTIDINOL PHOSPHATASE N-TERMINAL DOMAIN-CONTAINING PROTEIN"/>
    <property type="match status" value="1"/>
</dbReference>
<dbReference type="SUPFAM" id="SSF89550">
    <property type="entry name" value="PHP domain-like"/>
    <property type="match status" value="1"/>
</dbReference>
<dbReference type="EMBL" id="FMUR01000004">
    <property type="protein sequence ID" value="SCX86574.1"/>
    <property type="molecule type" value="Genomic_DNA"/>
</dbReference>
<dbReference type="PANTHER" id="PTHR42924">
    <property type="entry name" value="EXONUCLEASE"/>
    <property type="match status" value="1"/>
</dbReference>
<dbReference type="GO" id="GO:0035312">
    <property type="term" value="F:5'-3' DNA exonuclease activity"/>
    <property type="evidence" value="ECO:0007669"/>
    <property type="project" value="TreeGrafter"/>
</dbReference>
<dbReference type="Proteomes" id="UP000183047">
    <property type="component" value="Unassembled WGS sequence"/>
</dbReference>
<reference evidence="3" key="1">
    <citation type="submission" date="2016-10" db="EMBL/GenBank/DDBJ databases">
        <authorList>
            <person name="Varghese N."/>
            <person name="Submissions S."/>
        </authorList>
    </citation>
    <scope>NUCLEOTIDE SEQUENCE [LARGE SCALE GENOMIC DNA]</scope>
    <source>
        <strain evidence="3">XBD2006</strain>
    </source>
</reference>
<dbReference type="Gene3D" id="3.20.20.140">
    <property type="entry name" value="Metal-dependent hydrolases"/>
    <property type="match status" value="1"/>
</dbReference>
<protein>
    <recommendedName>
        <fullName evidence="1">Polymerase/histidinol phosphatase N-terminal domain-containing protein</fullName>
    </recommendedName>
</protein>
<dbReference type="RefSeq" id="WP_176756589.1">
    <property type="nucleotide sequence ID" value="NZ_FMUR01000004.1"/>
</dbReference>
<dbReference type="InterPro" id="IPR016195">
    <property type="entry name" value="Pol/histidinol_Pase-like"/>
</dbReference>
<evidence type="ECO:0000313" key="2">
    <source>
        <dbReference type="EMBL" id="SCX86574.1"/>
    </source>
</evidence>
<feature type="domain" description="Polymerase/histidinol phosphatase N-terminal" evidence="1">
    <location>
        <begin position="4"/>
        <end position="71"/>
    </location>
</feature>
<organism evidence="2 3">
    <name type="scientific">Butyrivibrio hungatei</name>
    <dbReference type="NCBI Taxonomy" id="185008"/>
    <lineage>
        <taxon>Bacteria</taxon>
        <taxon>Bacillati</taxon>
        <taxon>Bacillota</taxon>
        <taxon>Clostridia</taxon>
        <taxon>Lachnospirales</taxon>
        <taxon>Lachnospiraceae</taxon>
        <taxon>Butyrivibrio</taxon>
    </lineage>
</organism>
<sequence length="283" mass="31515">MRAIDLHTHSTYSDGTFSVKELIDRAHEKGLAAIALTDHDTVDGVDEAIEYAASKYPDLEVVPGVELSTEGEGREVHIVGLYIDNHDDEFVSGLKDFIDSRTTRNKKMCKKLTEEAGIPISYEELTKEFPDTVITRAHYAKFMVDRGYVNSRAEVFDRYIGDHCPYYVGREKITPEDAIRSILKAKGVPVFAHPILCRFGDDRLDAFVGKLKDAGLVGIEAIYSTYELRDERQIKELAKKYDLLVSGGSDFHGANKPDIDLGTGCGKLFVPEDLLIPIKAARG</sequence>
<name>A0A1G5B8P1_9FIRM</name>
<evidence type="ECO:0000259" key="1">
    <source>
        <dbReference type="SMART" id="SM00481"/>
    </source>
</evidence>
<dbReference type="AlphaFoldDB" id="A0A1G5B8P1"/>
<proteinExistence type="predicted"/>
<evidence type="ECO:0000313" key="3">
    <source>
        <dbReference type="Proteomes" id="UP000183047"/>
    </source>
</evidence>